<dbReference type="EMBL" id="LAZR01040177">
    <property type="protein sequence ID" value="KKL15141.1"/>
    <property type="molecule type" value="Genomic_DNA"/>
</dbReference>
<sequence>VYWKEWKPGTETREVYEEIRRLVNSGVSIGKFAKLSILLVSRVITAKK</sequence>
<dbReference type="AlphaFoldDB" id="A0A0F9DBL5"/>
<reference evidence="1" key="1">
    <citation type="journal article" date="2015" name="Nature">
        <title>Complex archaea that bridge the gap between prokaryotes and eukaryotes.</title>
        <authorList>
            <person name="Spang A."/>
            <person name="Saw J.H."/>
            <person name="Jorgensen S.L."/>
            <person name="Zaremba-Niedzwiedzka K."/>
            <person name="Martijn J."/>
            <person name="Lind A.E."/>
            <person name="van Eijk R."/>
            <person name="Schleper C."/>
            <person name="Guy L."/>
            <person name="Ettema T.J."/>
        </authorList>
    </citation>
    <scope>NUCLEOTIDE SEQUENCE</scope>
</reference>
<name>A0A0F9DBL5_9ZZZZ</name>
<accession>A0A0F9DBL5</accession>
<feature type="non-terminal residue" evidence="1">
    <location>
        <position position="1"/>
    </location>
</feature>
<evidence type="ECO:0000313" key="1">
    <source>
        <dbReference type="EMBL" id="KKL15141.1"/>
    </source>
</evidence>
<comment type="caution">
    <text evidence="1">The sequence shown here is derived from an EMBL/GenBank/DDBJ whole genome shotgun (WGS) entry which is preliminary data.</text>
</comment>
<gene>
    <name evidence="1" type="ORF">LCGC14_2508580</name>
</gene>
<protein>
    <submittedName>
        <fullName evidence="1">Uncharacterized protein</fullName>
    </submittedName>
</protein>
<organism evidence="1">
    <name type="scientific">marine sediment metagenome</name>
    <dbReference type="NCBI Taxonomy" id="412755"/>
    <lineage>
        <taxon>unclassified sequences</taxon>
        <taxon>metagenomes</taxon>
        <taxon>ecological metagenomes</taxon>
    </lineage>
</organism>
<proteinExistence type="predicted"/>